<organism evidence="3 4">
    <name type="scientific">Paragemmobacter amnigenus</name>
    <dbReference type="NCBI Taxonomy" id="2852097"/>
    <lineage>
        <taxon>Bacteria</taxon>
        <taxon>Pseudomonadati</taxon>
        <taxon>Pseudomonadota</taxon>
        <taxon>Alphaproteobacteria</taxon>
        <taxon>Rhodobacterales</taxon>
        <taxon>Paracoccaceae</taxon>
        <taxon>Paragemmobacter</taxon>
    </lineage>
</organism>
<keyword evidence="4" id="KW-1185">Reference proteome</keyword>
<gene>
    <name evidence="3" type="ORF">GU927_006665</name>
</gene>
<keyword evidence="1" id="KW-0812">Transmembrane</keyword>
<evidence type="ECO:0000313" key="4">
    <source>
        <dbReference type="Proteomes" id="UP000731907"/>
    </source>
</evidence>
<evidence type="ECO:0000313" key="3">
    <source>
        <dbReference type="EMBL" id="MBU9697526.1"/>
    </source>
</evidence>
<comment type="caution">
    <text evidence="3">The sequence shown here is derived from an EMBL/GenBank/DDBJ whole genome shotgun (WGS) entry which is preliminary data.</text>
</comment>
<reference evidence="3 4" key="1">
    <citation type="submission" date="2021-06" db="EMBL/GenBank/DDBJ databases">
        <title>Rhodobacteraceae bacterium strain HSP-20.</title>
        <authorList>
            <person name="Chen W.-M."/>
        </authorList>
    </citation>
    <scope>NUCLEOTIDE SEQUENCE [LARGE SCALE GENOMIC DNA]</scope>
    <source>
        <strain evidence="3 4">HSP-20</strain>
    </source>
</reference>
<dbReference type="EMBL" id="JAAATX020000004">
    <property type="protein sequence ID" value="MBU9697526.1"/>
    <property type="molecule type" value="Genomic_DNA"/>
</dbReference>
<feature type="transmembrane region" description="Helical" evidence="1">
    <location>
        <begin position="12"/>
        <end position="34"/>
    </location>
</feature>
<dbReference type="Proteomes" id="UP000731907">
    <property type="component" value="Unassembled WGS sequence"/>
</dbReference>
<name>A0ABS6J188_9RHOB</name>
<accession>A0ABS6J188</accession>
<protein>
    <submittedName>
        <fullName evidence="3">Pilus assembly protein</fullName>
    </submittedName>
</protein>
<dbReference type="InterPro" id="IPR012495">
    <property type="entry name" value="TadE-like_dom"/>
</dbReference>
<feature type="domain" description="TadE-like" evidence="2">
    <location>
        <begin position="13"/>
        <end position="54"/>
    </location>
</feature>
<keyword evidence="1" id="KW-0472">Membrane</keyword>
<keyword evidence="1" id="KW-1133">Transmembrane helix</keyword>
<evidence type="ECO:0000259" key="2">
    <source>
        <dbReference type="Pfam" id="PF07811"/>
    </source>
</evidence>
<proteinExistence type="predicted"/>
<sequence length="156" mass="16769">MRRLRQFLTETSGAAAIEFAILSPLFLILLVGMLNLGSQAFTQARLNQTVRETAEAALFTQDTAVLSAILRAALTDAGLPTSGSTGAVLVELRCLCGIEDLAEALCTVQKTASCTATGMPWELVFKISTKIPFTPPLPIEGYGPRELTSELRVQLR</sequence>
<dbReference type="RefSeq" id="WP_161761574.1">
    <property type="nucleotide sequence ID" value="NZ_JAAATX020000004.1"/>
</dbReference>
<evidence type="ECO:0000256" key="1">
    <source>
        <dbReference type="SAM" id="Phobius"/>
    </source>
</evidence>
<dbReference type="Pfam" id="PF07811">
    <property type="entry name" value="TadE"/>
    <property type="match status" value="1"/>
</dbReference>